<dbReference type="EMBL" id="MNUE01000011">
    <property type="protein sequence ID" value="OJD36428.1"/>
    <property type="molecule type" value="Genomic_DNA"/>
</dbReference>
<evidence type="ECO:0000313" key="2">
    <source>
        <dbReference type="Proteomes" id="UP000183809"/>
    </source>
</evidence>
<organism evidence="1 2">
    <name type="scientific">Diplodia corticola</name>
    <dbReference type="NCBI Taxonomy" id="236234"/>
    <lineage>
        <taxon>Eukaryota</taxon>
        <taxon>Fungi</taxon>
        <taxon>Dikarya</taxon>
        <taxon>Ascomycota</taxon>
        <taxon>Pezizomycotina</taxon>
        <taxon>Dothideomycetes</taxon>
        <taxon>Dothideomycetes incertae sedis</taxon>
        <taxon>Botryosphaeriales</taxon>
        <taxon>Botryosphaeriaceae</taxon>
        <taxon>Diplodia</taxon>
    </lineage>
</organism>
<dbReference type="GeneID" id="31010679"/>
<reference evidence="1 2" key="1">
    <citation type="submission" date="2016-10" db="EMBL/GenBank/DDBJ databases">
        <title>Proteomics and genomics reveal pathogen-plant mechanisms compatible with a hemibiotrophic lifestyle of Diplodia corticola.</title>
        <authorList>
            <person name="Fernandes I."/>
            <person name="De Jonge R."/>
            <person name="Van De Peer Y."/>
            <person name="Devreese B."/>
            <person name="Alves A."/>
            <person name="Esteves A.C."/>
        </authorList>
    </citation>
    <scope>NUCLEOTIDE SEQUENCE [LARGE SCALE GENOMIC DNA]</scope>
    <source>
        <strain evidence="1 2">CBS 112549</strain>
    </source>
</reference>
<dbReference type="RefSeq" id="XP_020132688.1">
    <property type="nucleotide sequence ID" value="XM_020270420.1"/>
</dbReference>
<accession>A0A1J9S951</accession>
<name>A0A1J9S951_9PEZI</name>
<protein>
    <submittedName>
        <fullName evidence="1">Uncharacterized protein</fullName>
    </submittedName>
</protein>
<gene>
    <name evidence="1" type="ORF">BKCO1_1100062</name>
</gene>
<proteinExistence type="predicted"/>
<sequence length="230" mass="25984">MPNVFIAYPPPTYTLTSNSTNMDPQCARSMLECEMHSKVSNCFATPLRLRGHAADPGAIPRTEAGSRWNSRAILLVEGHKSATTRYYSCLQAINAVRLDDRAIHRAHEKRHFVVRECMKHERFPQGMQRLEQFANKHGTIFIYAGTAPRDIVELAHINKTVDPTYLVSRQPQSQHTWSAALFGCLGYNSSRMYLSLTSDSFDGPDGTFRDLEKTLLTTLPPPEIQPKYCP</sequence>
<evidence type="ECO:0000313" key="1">
    <source>
        <dbReference type="EMBL" id="OJD36428.1"/>
    </source>
</evidence>
<dbReference type="AlphaFoldDB" id="A0A1J9S951"/>
<keyword evidence="2" id="KW-1185">Reference proteome</keyword>
<dbReference type="Proteomes" id="UP000183809">
    <property type="component" value="Unassembled WGS sequence"/>
</dbReference>
<comment type="caution">
    <text evidence="1">The sequence shown here is derived from an EMBL/GenBank/DDBJ whole genome shotgun (WGS) entry which is preliminary data.</text>
</comment>